<gene>
    <name evidence="1" type="primary">cmr3</name>
    <name evidence="1" type="ORF">SJAV_26200</name>
</gene>
<reference evidence="1" key="1">
    <citation type="submission" date="2024-03" db="EMBL/GenBank/DDBJ databases">
        <title>Complete genome sequence of Sulfurisphaera javensis strain KD-1.</title>
        <authorList>
            <person name="Sakai H."/>
            <person name="Nur N."/>
            <person name="Suwanto A."/>
            <person name="Kurosawa N."/>
        </authorList>
    </citation>
    <scope>NUCLEOTIDE SEQUENCE</scope>
    <source>
        <strain evidence="1">KD-1</strain>
    </source>
</reference>
<protein>
    <submittedName>
        <fullName evidence="1">Type III-B CRISPR module-associated protein Cmr3</fullName>
    </submittedName>
</protein>
<dbReference type="KEGG" id="sjv:SJAV_26200"/>
<dbReference type="AlphaFoldDB" id="A0AAT9GV30"/>
<sequence length="311" mass="35558">MVFVLLIDPVEALMLRGKGEFSPTVIGTRNYAISLLIPRPSTVAGMLGTFFYDESNQRNNWLDILIDLFQGKIDKIYGLIPVIKEENKYQLLYPLRYDEDIALFKSKKEICDLIDVIKKGEHDKWEAKLFSAIKANNIIKYISISERLGIALDREKKVTKEHYIYLARYVFPKYKIGVIIKNWIDEEKLVAQLGGEGRVVSILKDDSLKISVAEEGENVNLIDCVNKEASYYSVLTPLVINEDCVEESKDHMVIGKIDKITMGFDIRFKRRKELVTAILEGSVIEKELLDRCEVNGRYSVIGYNAVTCLCL</sequence>
<accession>A0AAT9GV30</accession>
<dbReference type="GeneID" id="92355575"/>
<proteinExistence type="predicted"/>
<organism evidence="1">
    <name type="scientific">Sulfurisphaera javensis</name>
    <dbReference type="NCBI Taxonomy" id="2049879"/>
    <lineage>
        <taxon>Archaea</taxon>
        <taxon>Thermoproteota</taxon>
        <taxon>Thermoprotei</taxon>
        <taxon>Sulfolobales</taxon>
        <taxon>Sulfolobaceae</taxon>
        <taxon>Sulfurisphaera</taxon>
    </lineage>
</organism>
<dbReference type="RefSeq" id="WP_369610163.1">
    <property type="nucleotide sequence ID" value="NZ_AP031322.1"/>
</dbReference>
<name>A0AAT9GV30_9CREN</name>
<evidence type="ECO:0000313" key="1">
    <source>
        <dbReference type="EMBL" id="BFH74676.1"/>
    </source>
</evidence>
<dbReference type="EMBL" id="AP031322">
    <property type="protein sequence ID" value="BFH74676.1"/>
    <property type="molecule type" value="Genomic_DNA"/>
</dbReference>
<dbReference type="Pfam" id="PF09700">
    <property type="entry name" value="Cas_Cmr3"/>
    <property type="match status" value="1"/>
</dbReference>
<dbReference type="InterPro" id="IPR019117">
    <property type="entry name" value="CRISPR-assoc_protein_Cmr3"/>
</dbReference>